<dbReference type="NCBIfam" id="NF033068">
    <property type="entry name" value="APH_3p"/>
    <property type="match status" value="1"/>
</dbReference>
<evidence type="ECO:0000259" key="13">
    <source>
        <dbReference type="Pfam" id="PF01636"/>
    </source>
</evidence>
<dbReference type="PIRSF" id="PIRSF000706">
    <property type="entry name" value="Kanamycin_kin"/>
    <property type="match status" value="1"/>
</dbReference>
<keyword evidence="5 10" id="KW-0547">Nucleotide-binding</keyword>
<gene>
    <name evidence="14" type="primary">aph(3')</name>
    <name evidence="14" type="ORF">GJ698_04980</name>
</gene>
<evidence type="ECO:0000256" key="12">
    <source>
        <dbReference type="PIRSR" id="PIRSR000706-2"/>
    </source>
</evidence>
<dbReference type="GO" id="GO:0008910">
    <property type="term" value="F:kanamycin kinase activity"/>
    <property type="evidence" value="ECO:0007669"/>
    <property type="project" value="UniProtKB-EC"/>
</dbReference>
<evidence type="ECO:0000256" key="3">
    <source>
        <dbReference type="ARBA" id="ARBA00017903"/>
    </source>
</evidence>
<protein>
    <recommendedName>
        <fullName evidence="3">Aminoglycoside 3'-phosphotransferase</fullName>
        <ecNumber evidence="2">2.7.1.95</ecNumber>
    </recommendedName>
</protein>
<evidence type="ECO:0000256" key="2">
    <source>
        <dbReference type="ARBA" id="ARBA00012193"/>
    </source>
</evidence>
<evidence type="ECO:0000256" key="6">
    <source>
        <dbReference type="ARBA" id="ARBA00022777"/>
    </source>
</evidence>
<comment type="caution">
    <text evidence="14">The sequence shown here is derived from an EMBL/GenBank/DDBJ whole genome shotgun (WGS) entry which is preliminary data.</text>
</comment>
<evidence type="ECO:0000256" key="4">
    <source>
        <dbReference type="ARBA" id="ARBA00022679"/>
    </source>
</evidence>
<feature type="domain" description="Aminoglycoside phosphotransferase" evidence="13">
    <location>
        <begin position="36"/>
        <end position="239"/>
    </location>
</feature>
<dbReference type="GO" id="GO:0005524">
    <property type="term" value="F:ATP binding"/>
    <property type="evidence" value="ECO:0007669"/>
    <property type="project" value="UniProtKB-KW"/>
</dbReference>
<dbReference type="Proteomes" id="UP000439986">
    <property type="component" value="Unassembled WGS sequence"/>
</dbReference>
<dbReference type="EC" id="2.7.1.95" evidence="2"/>
<proteinExistence type="inferred from homology"/>
<dbReference type="Pfam" id="PF01636">
    <property type="entry name" value="APH"/>
    <property type="match status" value="1"/>
</dbReference>
<evidence type="ECO:0000256" key="8">
    <source>
        <dbReference type="ARBA" id="ARBA00023251"/>
    </source>
</evidence>
<feature type="binding site" evidence="12">
    <location>
        <position position="186"/>
    </location>
    <ligand>
        <name>Mg(2+)</name>
        <dbReference type="ChEBI" id="CHEBI:18420"/>
    </ligand>
</feature>
<organism evidence="14 15">
    <name type="scientific">Duganella aquatilis</name>
    <dbReference type="NCBI Taxonomy" id="2666082"/>
    <lineage>
        <taxon>Bacteria</taxon>
        <taxon>Pseudomonadati</taxon>
        <taxon>Pseudomonadota</taxon>
        <taxon>Betaproteobacteria</taxon>
        <taxon>Burkholderiales</taxon>
        <taxon>Oxalobacteraceae</taxon>
        <taxon>Telluria group</taxon>
        <taxon>Duganella</taxon>
    </lineage>
</organism>
<dbReference type="Gene3D" id="3.90.1200.10">
    <property type="match status" value="1"/>
</dbReference>
<evidence type="ECO:0000256" key="5">
    <source>
        <dbReference type="ARBA" id="ARBA00022741"/>
    </source>
</evidence>
<dbReference type="GO" id="GO:0046872">
    <property type="term" value="F:metal ion binding"/>
    <property type="evidence" value="ECO:0007669"/>
    <property type="project" value="UniProtKB-KW"/>
</dbReference>
<evidence type="ECO:0000256" key="9">
    <source>
        <dbReference type="ARBA" id="ARBA00048925"/>
    </source>
</evidence>
<dbReference type="PANTHER" id="PTHR21310:SF41">
    <property type="entry name" value="3'-PHOSPHOTRANSFERASE, PUTATIVE-RELATED"/>
    <property type="match status" value="1"/>
</dbReference>
<dbReference type="EMBL" id="WKJL01000002">
    <property type="protein sequence ID" value="MRW83443.1"/>
    <property type="molecule type" value="Genomic_DNA"/>
</dbReference>
<keyword evidence="4 10" id="KW-0808">Transferase</keyword>
<name>A0A844CT00_9BURK</name>
<keyword evidence="6 10" id="KW-0418">Kinase</keyword>
<dbReference type="AlphaFoldDB" id="A0A844CT00"/>
<comment type="similarity">
    <text evidence="1 10">Belongs to the aminoglycoside phosphotransferase family.</text>
</comment>
<evidence type="ECO:0000256" key="7">
    <source>
        <dbReference type="ARBA" id="ARBA00022840"/>
    </source>
</evidence>
<evidence type="ECO:0000256" key="11">
    <source>
        <dbReference type="PIRSR" id="PIRSR000706-1"/>
    </source>
</evidence>
<evidence type="ECO:0000256" key="10">
    <source>
        <dbReference type="PIRNR" id="PIRNR000706"/>
    </source>
</evidence>
<dbReference type="Gene3D" id="3.30.200.20">
    <property type="entry name" value="Phosphorylase Kinase, domain 1"/>
    <property type="match status" value="1"/>
</dbReference>
<feature type="binding site" evidence="12">
    <location>
        <position position="199"/>
    </location>
    <ligand>
        <name>Mg(2+)</name>
        <dbReference type="ChEBI" id="CHEBI:18420"/>
    </ligand>
</feature>
<accession>A0A844CT00</accession>
<keyword evidence="12" id="KW-0479">Metal-binding</keyword>
<dbReference type="GO" id="GO:0046677">
    <property type="term" value="P:response to antibiotic"/>
    <property type="evidence" value="ECO:0007669"/>
    <property type="project" value="UniProtKB-KW"/>
</dbReference>
<dbReference type="CDD" id="cd05150">
    <property type="entry name" value="APH"/>
    <property type="match status" value="1"/>
</dbReference>
<evidence type="ECO:0000256" key="1">
    <source>
        <dbReference type="ARBA" id="ARBA00006219"/>
    </source>
</evidence>
<feature type="active site" description="Proton acceptor" evidence="11">
    <location>
        <position position="181"/>
    </location>
</feature>
<keyword evidence="7 10" id="KW-0067">ATP-binding</keyword>
<dbReference type="InterPro" id="IPR051678">
    <property type="entry name" value="AGP_Transferase"/>
</dbReference>
<dbReference type="PANTHER" id="PTHR21310">
    <property type="entry name" value="AMINOGLYCOSIDE PHOSPHOTRANSFERASE-RELATED-RELATED"/>
    <property type="match status" value="1"/>
</dbReference>
<keyword evidence="12" id="KW-0460">Magnesium</keyword>
<dbReference type="SUPFAM" id="SSF56112">
    <property type="entry name" value="Protein kinase-like (PK-like)"/>
    <property type="match status" value="1"/>
</dbReference>
<dbReference type="InterPro" id="IPR024165">
    <property type="entry name" value="Kan/Strep_kinase"/>
</dbReference>
<comment type="catalytic activity">
    <reaction evidence="9">
        <text>kanamycin A + ATP = kanamycin 3'-phosphate + ADP + H(+)</text>
        <dbReference type="Rhea" id="RHEA:24256"/>
        <dbReference type="ChEBI" id="CHEBI:15378"/>
        <dbReference type="ChEBI" id="CHEBI:30616"/>
        <dbReference type="ChEBI" id="CHEBI:57909"/>
        <dbReference type="ChEBI" id="CHEBI:58214"/>
        <dbReference type="ChEBI" id="CHEBI:456216"/>
        <dbReference type="EC" id="2.7.1.95"/>
    </reaction>
</comment>
<keyword evidence="8 10" id="KW-0046">Antibiotic resistance</keyword>
<dbReference type="InterPro" id="IPR002575">
    <property type="entry name" value="Aminoglycoside_PTrfase"/>
</dbReference>
<sequence>MPHTIRRFIGDAVLQRDRIGESPCRVHSFERGNELYFLKTSPSVYANTTYSVQREASVMQWLSGKLNVPEVVLTAQEDGHEHMITRAIPGVPLSSLIEAGRPVTTLFHEALRQLQSISIASCPFDASAAIRLRELAYLVGNELIDEDYDFCAWPGLATPQDLLARLKATMPDEDLVFSHGDLGDSNIFVTNNDELYFIDLGRGGKADRWLDIAFVHRNLREDVSDNAAAQFLAALGVQDATTKRLFFEQLDELF</sequence>
<dbReference type="InterPro" id="IPR011009">
    <property type="entry name" value="Kinase-like_dom_sf"/>
</dbReference>
<keyword evidence="15" id="KW-1185">Reference proteome</keyword>
<evidence type="ECO:0000313" key="14">
    <source>
        <dbReference type="EMBL" id="MRW83443.1"/>
    </source>
</evidence>
<reference evidence="14 15" key="1">
    <citation type="submission" date="2019-11" db="EMBL/GenBank/DDBJ databases">
        <title>Novel species isolated from a subtropical stream in China.</title>
        <authorList>
            <person name="Lu H."/>
        </authorList>
    </citation>
    <scope>NUCLEOTIDE SEQUENCE [LARGE SCALE GENOMIC DNA]</scope>
    <source>
        <strain evidence="14 15">FT26W</strain>
    </source>
</reference>
<evidence type="ECO:0000313" key="15">
    <source>
        <dbReference type="Proteomes" id="UP000439986"/>
    </source>
</evidence>